<dbReference type="Proteomes" id="UP000294513">
    <property type="component" value="Unassembled WGS sequence"/>
</dbReference>
<keyword evidence="1" id="KW-0472">Membrane</keyword>
<name>A0A4R5A1V4_9ACTN</name>
<evidence type="ECO:0000256" key="1">
    <source>
        <dbReference type="SAM" id="Phobius"/>
    </source>
</evidence>
<accession>A0A4R5A1V4</accession>
<evidence type="ECO:0000313" key="3">
    <source>
        <dbReference type="Proteomes" id="UP000294513"/>
    </source>
</evidence>
<gene>
    <name evidence="2" type="ORF">E1298_41070</name>
</gene>
<organism evidence="2 3">
    <name type="scientific">Actinomadura rubrisoli</name>
    <dbReference type="NCBI Taxonomy" id="2530368"/>
    <lineage>
        <taxon>Bacteria</taxon>
        <taxon>Bacillati</taxon>
        <taxon>Actinomycetota</taxon>
        <taxon>Actinomycetes</taxon>
        <taxon>Streptosporangiales</taxon>
        <taxon>Thermomonosporaceae</taxon>
        <taxon>Actinomadura</taxon>
    </lineage>
</organism>
<protein>
    <submittedName>
        <fullName evidence="2">Uncharacterized protein</fullName>
    </submittedName>
</protein>
<feature type="transmembrane region" description="Helical" evidence="1">
    <location>
        <begin position="152"/>
        <end position="171"/>
    </location>
</feature>
<dbReference type="OrthoDB" id="9838235at2"/>
<dbReference type="RefSeq" id="WP_131902792.1">
    <property type="nucleotide sequence ID" value="NZ_SMKU01000403.1"/>
</dbReference>
<keyword evidence="3" id="KW-1185">Reference proteome</keyword>
<reference evidence="2 3" key="1">
    <citation type="submission" date="2019-03" db="EMBL/GenBank/DDBJ databases">
        <title>Draft genome sequences of novel Actinobacteria.</title>
        <authorList>
            <person name="Sahin N."/>
            <person name="Ay H."/>
            <person name="Saygin H."/>
        </authorList>
    </citation>
    <scope>NUCLEOTIDE SEQUENCE [LARGE SCALE GENOMIC DNA]</scope>
    <source>
        <strain evidence="2 3">H3C3</strain>
    </source>
</reference>
<evidence type="ECO:0000313" key="2">
    <source>
        <dbReference type="EMBL" id="TDD65741.1"/>
    </source>
</evidence>
<feature type="transmembrane region" description="Helical" evidence="1">
    <location>
        <begin position="126"/>
        <end position="146"/>
    </location>
</feature>
<proteinExistence type="predicted"/>
<keyword evidence="1" id="KW-1133">Transmembrane helix</keyword>
<dbReference type="EMBL" id="SMKU01000403">
    <property type="protein sequence ID" value="TDD65741.1"/>
    <property type="molecule type" value="Genomic_DNA"/>
</dbReference>
<dbReference type="AlphaFoldDB" id="A0A4R5A1V4"/>
<comment type="caution">
    <text evidence="2">The sequence shown here is derived from an EMBL/GenBank/DDBJ whole genome shotgun (WGS) entry which is preliminary data.</text>
</comment>
<sequence>MSADGIKKLLHLRGIELLDAAASMAGKQPPSQVARPMTTVNPKLLQPTQDEWWRASDHLTAHIEEARIQVATVLANWDVPDGFERYMAQMIRLLQDQQAAVRGVSWQLAAVRETLQKAKDDTDEKISEAAAAVISGIIAALVTAAFSGGAAAAVGLGIIAALIAGLLTWLLNRANIQKSQLSDQNGQLESLKNLVSRESLAKVTPPAAPDLSRIKGFSSIHEPKGI</sequence>
<keyword evidence="1" id="KW-0812">Transmembrane</keyword>